<name>A0A846N5H2_9PROT</name>
<reference evidence="2 3" key="1">
    <citation type="submission" date="2020-03" db="EMBL/GenBank/DDBJ databases">
        <title>Genomic Encyclopedia of Type Strains, Phase IV (KMG-IV): sequencing the most valuable type-strain genomes for metagenomic binning, comparative biology and taxonomic classification.</title>
        <authorList>
            <person name="Goeker M."/>
        </authorList>
    </citation>
    <scope>NUCLEOTIDE SEQUENCE [LARGE SCALE GENOMIC DNA]</scope>
    <source>
        <strain evidence="2 3">DSM 19867</strain>
    </source>
</reference>
<accession>A0A846N5H2</accession>
<keyword evidence="3" id="KW-1185">Reference proteome</keyword>
<protein>
    <submittedName>
        <fullName evidence="2">Very-short-patch-repair endonuclease</fullName>
    </submittedName>
</protein>
<dbReference type="CDD" id="cd01038">
    <property type="entry name" value="Endonuclease_DUF559"/>
    <property type="match status" value="1"/>
</dbReference>
<dbReference type="PANTHER" id="PTHR38590:SF1">
    <property type="entry name" value="BLL0828 PROTEIN"/>
    <property type="match status" value="1"/>
</dbReference>
<dbReference type="GO" id="GO:0004519">
    <property type="term" value="F:endonuclease activity"/>
    <property type="evidence" value="ECO:0007669"/>
    <property type="project" value="UniProtKB-KW"/>
</dbReference>
<dbReference type="Gene3D" id="3.40.960.10">
    <property type="entry name" value="VSR Endonuclease"/>
    <property type="match status" value="1"/>
</dbReference>
<dbReference type="PANTHER" id="PTHR38590">
    <property type="entry name" value="BLL0828 PROTEIN"/>
    <property type="match status" value="1"/>
</dbReference>
<feature type="domain" description="DUF559" evidence="1">
    <location>
        <begin position="3"/>
        <end position="107"/>
    </location>
</feature>
<dbReference type="SUPFAM" id="SSF52980">
    <property type="entry name" value="Restriction endonuclease-like"/>
    <property type="match status" value="1"/>
</dbReference>
<dbReference type="InterPro" id="IPR011335">
    <property type="entry name" value="Restrct_endonuc-II-like"/>
</dbReference>
<comment type="caution">
    <text evidence="2">The sequence shown here is derived from an EMBL/GenBank/DDBJ whole genome shotgun (WGS) entry which is preliminary data.</text>
</comment>
<keyword evidence="2" id="KW-0378">Hydrolase</keyword>
<evidence type="ECO:0000313" key="3">
    <source>
        <dbReference type="Proteomes" id="UP000570514"/>
    </source>
</evidence>
<evidence type="ECO:0000259" key="1">
    <source>
        <dbReference type="Pfam" id="PF04480"/>
    </source>
</evidence>
<dbReference type="RefSeq" id="WP_167084633.1">
    <property type="nucleotide sequence ID" value="NZ_BAAADC010000001.1"/>
</dbReference>
<keyword evidence="2" id="KW-0540">Nuclease</keyword>
<dbReference type="EMBL" id="JAASRM010000001">
    <property type="protein sequence ID" value="NIK90250.1"/>
    <property type="molecule type" value="Genomic_DNA"/>
</dbReference>
<organism evidence="2 3">
    <name type="scientific">Rhizomicrobium palustre</name>
    <dbReference type="NCBI Taxonomy" id="189966"/>
    <lineage>
        <taxon>Bacteria</taxon>
        <taxon>Pseudomonadati</taxon>
        <taxon>Pseudomonadota</taxon>
        <taxon>Alphaproteobacteria</taxon>
        <taxon>Micropepsales</taxon>
        <taxon>Micropepsaceae</taxon>
        <taxon>Rhizomicrobium</taxon>
    </lineage>
</organism>
<dbReference type="InterPro" id="IPR047216">
    <property type="entry name" value="Endonuclease_DUF559_bact"/>
</dbReference>
<sequence length="128" mass="14981">MAEKFARWLRQNLTDAERILWSRLRDLKQIGLHFRRQVPFDRYVADFCCHSAKLIVELDGDQHGSDASLSYDAHRTAYLNSRGYRVLRFANLEVMCELNRVIDAIVLASRDPHPDRFALRPPRKGEVK</sequence>
<dbReference type="Proteomes" id="UP000570514">
    <property type="component" value="Unassembled WGS sequence"/>
</dbReference>
<proteinExistence type="predicted"/>
<gene>
    <name evidence="2" type="ORF">FHS83_003568</name>
</gene>
<dbReference type="AlphaFoldDB" id="A0A846N5H2"/>
<dbReference type="Pfam" id="PF04480">
    <property type="entry name" value="DUF559"/>
    <property type="match status" value="1"/>
</dbReference>
<keyword evidence="2" id="KW-0255">Endonuclease</keyword>
<dbReference type="InterPro" id="IPR007569">
    <property type="entry name" value="DUF559"/>
</dbReference>
<evidence type="ECO:0000313" key="2">
    <source>
        <dbReference type="EMBL" id="NIK90250.1"/>
    </source>
</evidence>